<dbReference type="InterPro" id="IPR000524">
    <property type="entry name" value="Tscrpt_reg_HTH_GntR"/>
</dbReference>
<dbReference type="RefSeq" id="WP_259546328.1">
    <property type="nucleotide sequence ID" value="NZ_BAABHW010000001.1"/>
</dbReference>
<dbReference type="InterPro" id="IPR036390">
    <property type="entry name" value="WH_DNA-bd_sf"/>
</dbReference>
<evidence type="ECO:0000256" key="3">
    <source>
        <dbReference type="ARBA" id="ARBA00023163"/>
    </source>
</evidence>
<evidence type="ECO:0000256" key="1">
    <source>
        <dbReference type="ARBA" id="ARBA00023015"/>
    </source>
</evidence>
<dbReference type="EMBL" id="BAABHW010000001">
    <property type="protein sequence ID" value="GAA5068829.1"/>
    <property type="molecule type" value="Genomic_DNA"/>
</dbReference>
<keyword evidence="1" id="KW-0805">Transcription regulation</keyword>
<dbReference type="SUPFAM" id="SSF46785">
    <property type="entry name" value="Winged helix' DNA-binding domain"/>
    <property type="match status" value="1"/>
</dbReference>
<reference evidence="6" key="1">
    <citation type="journal article" date="2019" name="Int. J. Syst. Evol. Microbiol.">
        <title>The Global Catalogue of Microorganisms (GCM) 10K type strain sequencing project: providing services to taxonomists for standard genome sequencing and annotation.</title>
        <authorList>
            <consortium name="The Broad Institute Genomics Platform"/>
            <consortium name="The Broad Institute Genome Sequencing Center for Infectious Disease"/>
            <person name="Wu L."/>
            <person name="Ma J."/>
        </authorList>
    </citation>
    <scope>NUCLEOTIDE SEQUENCE [LARGE SCALE GENOMIC DNA]</scope>
    <source>
        <strain evidence="6">JCM 18015</strain>
    </source>
</reference>
<keyword evidence="3" id="KW-0804">Transcription</keyword>
<comment type="caution">
    <text evidence="5">The sequence shown here is derived from an EMBL/GenBank/DDBJ whole genome shotgun (WGS) entry which is preliminary data.</text>
</comment>
<dbReference type="PANTHER" id="PTHR44846:SF1">
    <property type="entry name" value="MANNOSYL-D-GLYCERATE TRANSPORT_METABOLISM SYSTEM REPRESSOR MNGR-RELATED"/>
    <property type="match status" value="1"/>
</dbReference>
<dbReference type="Gene3D" id="1.10.10.10">
    <property type="entry name" value="Winged helix-like DNA-binding domain superfamily/Winged helix DNA-binding domain"/>
    <property type="match status" value="1"/>
</dbReference>
<sequence>MATPPHAEPGALPAYLRIAEHLTIEIGTGRMAPGDRLPPERQMADGYGVSPVTLRKALAVVTERGLIERRHGSGNYVLGGPRDRGIYAFFRLERIEGGGLPTARVISLDGMTKPGDLPDIGAANWAWRIRRIRALDGTPASAEEIWLDPRHAPRLAPSMLSESLYKTYAEKLGFTVIRAEDRVGVEPLPAWAAPEIGLPEGQPMGLVARLSFDQDGQPIEYSQSWFDPARARYVARIP</sequence>
<gene>
    <name evidence="5" type="ORF">GCM10023209_09930</name>
</gene>
<evidence type="ECO:0000259" key="4">
    <source>
        <dbReference type="PROSITE" id="PS50949"/>
    </source>
</evidence>
<dbReference type="SMART" id="SM00866">
    <property type="entry name" value="UTRA"/>
    <property type="match status" value="1"/>
</dbReference>
<keyword evidence="6" id="KW-1185">Reference proteome</keyword>
<keyword evidence="2" id="KW-0238">DNA-binding</keyword>
<evidence type="ECO:0000313" key="5">
    <source>
        <dbReference type="EMBL" id="GAA5068829.1"/>
    </source>
</evidence>
<name>A0ABP9L095_9RHOB</name>
<protein>
    <submittedName>
        <fullName evidence="5">GntR family transcriptional regulator</fullName>
    </submittedName>
</protein>
<feature type="domain" description="HTH gntR-type" evidence="4">
    <location>
        <begin position="12"/>
        <end position="80"/>
    </location>
</feature>
<dbReference type="InterPro" id="IPR036388">
    <property type="entry name" value="WH-like_DNA-bd_sf"/>
</dbReference>
<dbReference type="Gene3D" id="3.40.1410.10">
    <property type="entry name" value="Chorismate lyase-like"/>
    <property type="match status" value="1"/>
</dbReference>
<dbReference type="Pfam" id="PF00392">
    <property type="entry name" value="GntR"/>
    <property type="match status" value="1"/>
</dbReference>
<dbReference type="InterPro" id="IPR028978">
    <property type="entry name" value="Chorismate_lyase_/UTRA_dom_sf"/>
</dbReference>
<dbReference type="Proteomes" id="UP001499910">
    <property type="component" value="Unassembled WGS sequence"/>
</dbReference>
<dbReference type="Pfam" id="PF07702">
    <property type="entry name" value="UTRA"/>
    <property type="match status" value="1"/>
</dbReference>
<dbReference type="CDD" id="cd07377">
    <property type="entry name" value="WHTH_GntR"/>
    <property type="match status" value="1"/>
</dbReference>
<dbReference type="SMART" id="SM00345">
    <property type="entry name" value="HTH_GNTR"/>
    <property type="match status" value="1"/>
</dbReference>
<proteinExistence type="predicted"/>
<evidence type="ECO:0000313" key="6">
    <source>
        <dbReference type="Proteomes" id="UP001499910"/>
    </source>
</evidence>
<dbReference type="InterPro" id="IPR011663">
    <property type="entry name" value="UTRA"/>
</dbReference>
<dbReference type="PRINTS" id="PR00035">
    <property type="entry name" value="HTHGNTR"/>
</dbReference>
<evidence type="ECO:0000256" key="2">
    <source>
        <dbReference type="ARBA" id="ARBA00023125"/>
    </source>
</evidence>
<dbReference type="SUPFAM" id="SSF64288">
    <property type="entry name" value="Chorismate lyase-like"/>
    <property type="match status" value="1"/>
</dbReference>
<dbReference type="PROSITE" id="PS50949">
    <property type="entry name" value="HTH_GNTR"/>
    <property type="match status" value="1"/>
</dbReference>
<organism evidence="5 6">
    <name type="scientific">[Roseibacterium] beibuensis</name>
    <dbReference type="NCBI Taxonomy" id="1193142"/>
    <lineage>
        <taxon>Bacteria</taxon>
        <taxon>Pseudomonadati</taxon>
        <taxon>Pseudomonadota</taxon>
        <taxon>Alphaproteobacteria</taxon>
        <taxon>Rhodobacterales</taxon>
        <taxon>Roseobacteraceae</taxon>
        <taxon>Roseicyclus</taxon>
    </lineage>
</organism>
<dbReference type="InterPro" id="IPR050679">
    <property type="entry name" value="Bact_HTH_transcr_reg"/>
</dbReference>
<dbReference type="PANTHER" id="PTHR44846">
    <property type="entry name" value="MANNOSYL-D-GLYCERATE TRANSPORT/METABOLISM SYSTEM REPRESSOR MNGR-RELATED"/>
    <property type="match status" value="1"/>
</dbReference>
<accession>A0ABP9L095</accession>